<dbReference type="PROSITE" id="PS51257">
    <property type="entry name" value="PROKAR_LIPOPROTEIN"/>
    <property type="match status" value="1"/>
</dbReference>
<dbReference type="EMBL" id="RLII01000076">
    <property type="protein sequence ID" value="RXE57515.1"/>
    <property type="molecule type" value="Genomic_DNA"/>
</dbReference>
<proteinExistence type="predicted"/>
<keyword evidence="2" id="KW-1185">Reference proteome</keyword>
<evidence type="ECO:0000313" key="1">
    <source>
        <dbReference type="EMBL" id="RXE57515.1"/>
    </source>
</evidence>
<sequence length="139" mass="16346">MKNKILPIILLMIILSLTVACGTSEFDENYQRFKESYIIATEFVENDGDSLENLKEMDLDLFESELKKMKEAMDSMRPLADSKYKEGVYSNVENYYERLEFLLYAYKNMENLTVKQKGRVYSVMYLVSQSRENIKNGEK</sequence>
<gene>
    <name evidence="1" type="ORF">EFD62_17320</name>
</gene>
<dbReference type="RefSeq" id="WP_069194465.1">
    <property type="nucleotide sequence ID" value="NZ_RLII01000076.1"/>
</dbReference>
<dbReference type="Proteomes" id="UP000289166">
    <property type="component" value="Unassembled WGS sequence"/>
</dbReference>
<dbReference type="AlphaFoldDB" id="A0A4Q0I1J9"/>
<organism evidence="1 2">
    <name type="scientific">Acetivibrio mesophilus</name>
    <dbReference type="NCBI Taxonomy" id="2487273"/>
    <lineage>
        <taxon>Bacteria</taxon>
        <taxon>Bacillati</taxon>
        <taxon>Bacillota</taxon>
        <taxon>Clostridia</taxon>
        <taxon>Eubacteriales</taxon>
        <taxon>Oscillospiraceae</taxon>
        <taxon>Acetivibrio</taxon>
    </lineage>
</organism>
<protein>
    <submittedName>
        <fullName evidence="1">Uncharacterized protein</fullName>
    </submittedName>
</protein>
<evidence type="ECO:0000313" key="2">
    <source>
        <dbReference type="Proteomes" id="UP000289166"/>
    </source>
</evidence>
<comment type="caution">
    <text evidence="1">The sequence shown here is derived from an EMBL/GenBank/DDBJ whole genome shotgun (WGS) entry which is preliminary data.</text>
</comment>
<accession>A0A4Q0I1J9</accession>
<name>A0A4Q0I1J9_9FIRM</name>
<reference evidence="2" key="1">
    <citation type="submission" date="2018-11" db="EMBL/GenBank/DDBJ databases">
        <title>Genome sequencing of a novel mesophilic and cellulolytic organism within the genus Hungateiclostridium.</title>
        <authorList>
            <person name="Rettenmaier R."/>
            <person name="Liebl W."/>
            <person name="Zverlov V."/>
        </authorList>
    </citation>
    <scope>NUCLEOTIDE SEQUENCE [LARGE SCALE GENOMIC DNA]</scope>
    <source>
        <strain evidence="2">N2K1</strain>
    </source>
</reference>